<accession>A0A4C1X7B4</accession>
<dbReference type="AlphaFoldDB" id="A0A4C1X7B4"/>
<name>A0A4C1X7B4_EUMVA</name>
<keyword evidence="2" id="KW-1185">Reference proteome</keyword>
<dbReference type="Proteomes" id="UP000299102">
    <property type="component" value="Unassembled WGS sequence"/>
</dbReference>
<organism evidence="1 2">
    <name type="scientific">Eumeta variegata</name>
    <name type="common">Bagworm moth</name>
    <name type="synonym">Eumeta japonica</name>
    <dbReference type="NCBI Taxonomy" id="151549"/>
    <lineage>
        <taxon>Eukaryota</taxon>
        <taxon>Metazoa</taxon>
        <taxon>Ecdysozoa</taxon>
        <taxon>Arthropoda</taxon>
        <taxon>Hexapoda</taxon>
        <taxon>Insecta</taxon>
        <taxon>Pterygota</taxon>
        <taxon>Neoptera</taxon>
        <taxon>Endopterygota</taxon>
        <taxon>Lepidoptera</taxon>
        <taxon>Glossata</taxon>
        <taxon>Ditrysia</taxon>
        <taxon>Tineoidea</taxon>
        <taxon>Psychidae</taxon>
        <taxon>Oiketicinae</taxon>
        <taxon>Eumeta</taxon>
    </lineage>
</organism>
<gene>
    <name evidence="1" type="ORF">EVAR_40755_1</name>
</gene>
<sequence length="114" mass="13114">MLATLLLWLRPSGQFSSGTKWYVLASFLIRRKNKLVAQFVQCRHPNRVPLGLEIELGLKWDTGFTSLKSDIRKKSSLKDPAREVGTQMITVGVRGLHTSQHVYHRNRARELESR</sequence>
<proteinExistence type="predicted"/>
<reference evidence="1 2" key="1">
    <citation type="journal article" date="2019" name="Commun. Biol.">
        <title>The bagworm genome reveals a unique fibroin gene that provides high tensile strength.</title>
        <authorList>
            <person name="Kono N."/>
            <person name="Nakamura H."/>
            <person name="Ohtoshi R."/>
            <person name="Tomita M."/>
            <person name="Numata K."/>
            <person name="Arakawa K."/>
        </authorList>
    </citation>
    <scope>NUCLEOTIDE SEQUENCE [LARGE SCALE GENOMIC DNA]</scope>
</reference>
<evidence type="ECO:0000313" key="2">
    <source>
        <dbReference type="Proteomes" id="UP000299102"/>
    </source>
</evidence>
<dbReference type="EMBL" id="BGZK01000730">
    <property type="protein sequence ID" value="GBP58249.1"/>
    <property type="molecule type" value="Genomic_DNA"/>
</dbReference>
<protein>
    <submittedName>
        <fullName evidence="1">Uncharacterized protein</fullName>
    </submittedName>
</protein>
<evidence type="ECO:0000313" key="1">
    <source>
        <dbReference type="EMBL" id="GBP58249.1"/>
    </source>
</evidence>
<comment type="caution">
    <text evidence="1">The sequence shown here is derived from an EMBL/GenBank/DDBJ whole genome shotgun (WGS) entry which is preliminary data.</text>
</comment>